<sequence>MASLGDPDLGHICGEFESLIDSPGMMSLAEEWISSGGEERKWDAFFRNTQSGDLTSLWGFQAICRQFPS</sequence>
<dbReference type="AlphaFoldDB" id="A0A0J9EST0"/>
<evidence type="ECO:0000313" key="1">
    <source>
        <dbReference type="EMBL" id="KMW68235.1"/>
    </source>
</evidence>
<dbReference type="EMBL" id="GG749458">
    <property type="protein sequence ID" value="KMW68235.1"/>
    <property type="molecule type" value="Genomic_DNA"/>
</dbReference>
<proteinExistence type="predicted"/>
<protein>
    <submittedName>
        <fullName evidence="1">Uncharacterized protein</fullName>
    </submittedName>
</protein>
<accession>A0A0J9EST0</accession>
<dbReference type="Proteomes" id="UP000007802">
    <property type="component" value="Unassembled WGS sequence"/>
</dbReference>
<gene>
    <name evidence="1" type="ORF">BDDG_12673</name>
</gene>
<name>A0A0J9EST0_AJEDA</name>
<organism evidence="1">
    <name type="scientific">Ajellomyces dermatitidis (strain ATCC 18188 / CBS 674.68)</name>
    <name type="common">Blastomyces dermatitidis</name>
    <dbReference type="NCBI Taxonomy" id="653446"/>
    <lineage>
        <taxon>Eukaryota</taxon>
        <taxon>Fungi</taxon>
        <taxon>Dikarya</taxon>
        <taxon>Ascomycota</taxon>
        <taxon>Pezizomycotina</taxon>
        <taxon>Eurotiomycetes</taxon>
        <taxon>Eurotiomycetidae</taxon>
        <taxon>Onygenales</taxon>
        <taxon>Ajellomycetaceae</taxon>
        <taxon>Blastomyces</taxon>
    </lineage>
</organism>
<reference evidence="1" key="1">
    <citation type="submission" date="2010-03" db="EMBL/GenBank/DDBJ databases">
        <title>Annotation of Blastomyces dermatitidis strain ATCC 18188.</title>
        <authorList>
            <consortium name="The Broad Institute Genome Sequencing Platform"/>
            <consortium name="Broad Institute Genome Sequencing Center for Infectious Disease."/>
            <person name="Cuomo C."/>
            <person name="Klein B."/>
            <person name="Sullivan T."/>
            <person name="Heitman J."/>
            <person name="Young S."/>
            <person name="Zeng Q."/>
            <person name="Gargeya S."/>
            <person name="Alvarado L."/>
            <person name="Berlin A.M."/>
            <person name="Chapman S.B."/>
            <person name="Chen Z."/>
            <person name="Freedman E."/>
            <person name="Gellesch M."/>
            <person name="Goldberg J."/>
            <person name="Griggs A."/>
            <person name="Gujja S."/>
            <person name="Heilman E."/>
            <person name="Heiman D."/>
            <person name="Howarth C."/>
            <person name="Mehta T."/>
            <person name="Neiman D."/>
            <person name="Pearson M."/>
            <person name="Roberts A."/>
            <person name="Saif S."/>
            <person name="Shea T."/>
            <person name="Shenoy N."/>
            <person name="Sisk P."/>
            <person name="Stolte C."/>
            <person name="Sykes S."/>
            <person name="White J."/>
            <person name="Yandava C."/>
            <person name="Haas B."/>
            <person name="Nusbaum C."/>
            <person name="Birren B."/>
        </authorList>
    </citation>
    <scope>NUCLEOTIDE SEQUENCE</scope>
    <source>
        <strain evidence="1">ATCC 18188</strain>
    </source>
</reference>